<accession>A0A7H9AS93</accession>
<name>A0A7H9AS93_9FLAO</name>
<dbReference type="EMBL" id="CP058595">
    <property type="protein sequence ID" value="QLG46222.1"/>
    <property type="molecule type" value="Genomic_DNA"/>
</dbReference>
<proteinExistence type="predicted"/>
<dbReference type="Proteomes" id="UP000509302">
    <property type="component" value="Chromosome"/>
</dbReference>
<sequence length="305" mass="33498">MIKFDKYCVSKLIFLLLMVLWITTGVAQQDNLIRYPKLGLSFEIPEGWSGQEIENGYLMGSDTTLGFILVTTHDLTTKSAIEKELSQKFEIGPNSVLFPVGDFEDIDSKTVGNTFTGTISGSNAKAFICVVLNDNGLGLTVISAATETLFSNILRDKGLEVAKSAYFEGNQQETSNTTQNSGANDWVKKFSNCRLTYMESHTSYGTGGYAKKVKIDLCGQGYFNHSAYNSMSVSGGAYNGGYGSNKSGAGTWTMVEQSGQIMLQLTFYNGEVYEYSVTIDHDDKTFLNGKRYFRVYSGDYGPNCG</sequence>
<protein>
    <submittedName>
        <fullName evidence="1">Uncharacterized protein</fullName>
    </submittedName>
</protein>
<organism evidence="1 2">
    <name type="scientific">Costertonia aggregata</name>
    <dbReference type="NCBI Taxonomy" id="343403"/>
    <lineage>
        <taxon>Bacteria</taxon>
        <taxon>Pseudomonadati</taxon>
        <taxon>Bacteroidota</taxon>
        <taxon>Flavobacteriia</taxon>
        <taxon>Flavobacteriales</taxon>
        <taxon>Flavobacteriaceae</taxon>
        <taxon>Costertonia</taxon>
    </lineage>
</organism>
<gene>
    <name evidence="1" type="ORF">HYG79_12990</name>
</gene>
<evidence type="ECO:0000313" key="2">
    <source>
        <dbReference type="Proteomes" id="UP000509302"/>
    </source>
</evidence>
<dbReference type="AlphaFoldDB" id="A0A7H9AS93"/>
<dbReference type="KEGG" id="cagg:HYG79_12990"/>
<evidence type="ECO:0000313" key="1">
    <source>
        <dbReference type="EMBL" id="QLG46222.1"/>
    </source>
</evidence>
<reference evidence="1 2" key="1">
    <citation type="journal article" date="2006" name="Int. J. Syst. Evol. Microbiol.">
        <title>Costertonia aggregata gen. nov., sp. nov., a mesophilic marine bacterium of the family Flavobacteriaceae, isolated from a mature biofilm.</title>
        <authorList>
            <person name="Kwon K.K."/>
            <person name="Lee Y.K."/>
            <person name="Lee H.K."/>
        </authorList>
    </citation>
    <scope>NUCLEOTIDE SEQUENCE [LARGE SCALE GENOMIC DNA]</scope>
    <source>
        <strain evidence="1 2">KCCM 42265</strain>
    </source>
</reference>
<dbReference type="RefSeq" id="WP_179242503.1">
    <property type="nucleotide sequence ID" value="NZ_CP058595.1"/>
</dbReference>
<keyword evidence="2" id="KW-1185">Reference proteome</keyword>